<dbReference type="InterPro" id="IPR022803">
    <property type="entry name" value="Ribosomal_uL5_dom_sf"/>
</dbReference>
<comment type="similarity">
    <text evidence="1 5 6">Belongs to the universal ribosomal protein uL5 family.</text>
</comment>
<feature type="domain" description="Large ribosomal subunit protein uL5 N-terminal" evidence="7">
    <location>
        <begin position="25"/>
        <end position="79"/>
    </location>
</feature>
<comment type="caution">
    <text evidence="9">The sequence shown here is derived from an EMBL/GenBank/DDBJ whole genome shotgun (WGS) entry which is preliminary data.</text>
</comment>
<keyword evidence="2 5" id="KW-0689">Ribosomal protein</keyword>
<evidence type="ECO:0000259" key="8">
    <source>
        <dbReference type="Pfam" id="PF00673"/>
    </source>
</evidence>
<comment type="function">
    <text evidence="5">This is 1 of the proteins that bind and probably mediate the attachment of the 5S RNA into the large ribosomal subunit, where it forms part of the central protuberance. In the 70S ribosome it contacts protein S13 of the 30S subunit (bridge B1b), connecting the 2 subunits; this bridge is implicated in subunit movement. Contacts the P site tRNA; the 5S rRNA and some of its associated proteins might help stabilize positioning of ribosome-bound tRNAs.</text>
</comment>
<dbReference type="GO" id="GO:0003735">
    <property type="term" value="F:structural constituent of ribosome"/>
    <property type="evidence" value="ECO:0007669"/>
    <property type="project" value="InterPro"/>
</dbReference>
<dbReference type="InterPro" id="IPR002132">
    <property type="entry name" value="Ribosomal_uL5"/>
</dbReference>
<dbReference type="GO" id="GO:0006412">
    <property type="term" value="P:translation"/>
    <property type="evidence" value="ECO:0007669"/>
    <property type="project" value="UniProtKB-UniRule"/>
</dbReference>
<dbReference type="SUPFAM" id="SSF55282">
    <property type="entry name" value="RL5-like"/>
    <property type="match status" value="1"/>
</dbReference>
<keyword evidence="5" id="KW-0820">tRNA-binding</keyword>
<dbReference type="PANTHER" id="PTHR11994">
    <property type="entry name" value="60S RIBOSOMAL PROTEIN L11-RELATED"/>
    <property type="match status" value="1"/>
</dbReference>
<keyword evidence="5" id="KW-0699">rRNA-binding</keyword>
<sequence>METVLQKQYKKEVIPFFEKEFGYTNPMAIPQLIKVVVNVGVGRRNEEEQKQIVRDLQLIVGQALSPRAAKQSIATFKTRQGQTIGYAATLRGRRMYDFLERIIAIALPRTRDFRGLKDSAIDQSGNLTIGIPEHIVFPEMVGEDTKLIFGFEITIVTSAQSKEEAQALFTHLGFPFRKEQETK</sequence>
<dbReference type="PIRSF" id="PIRSF002161">
    <property type="entry name" value="Ribosomal_L5"/>
    <property type="match status" value="1"/>
</dbReference>
<dbReference type="GO" id="GO:0019843">
    <property type="term" value="F:rRNA binding"/>
    <property type="evidence" value="ECO:0007669"/>
    <property type="project" value="UniProtKB-UniRule"/>
</dbReference>
<proteinExistence type="inferred from homology"/>
<dbReference type="Gene3D" id="3.30.1440.10">
    <property type="match status" value="1"/>
</dbReference>
<feature type="domain" description="Large ribosomal subunit protein uL5 C-terminal" evidence="8">
    <location>
        <begin position="84"/>
        <end position="176"/>
    </location>
</feature>
<evidence type="ECO:0000256" key="6">
    <source>
        <dbReference type="RuleBase" id="RU003930"/>
    </source>
</evidence>
<dbReference type="HAMAP" id="MF_01333_B">
    <property type="entry name" value="Ribosomal_uL5_B"/>
    <property type="match status" value="1"/>
</dbReference>
<organism evidence="9 10">
    <name type="scientific">Candidatus Niyogibacteria bacterium CG10_big_fil_rev_8_21_14_0_10_46_36</name>
    <dbReference type="NCBI Taxonomy" id="1974726"/>
    <lineage>
        <taxon>Bacteria</taxon>
        <taxon>Candidatus Niyogiibacteriota</taxon>
    </lineage>
</organism>
<evidence type="ECO:0000256" key="4">
    <source>
        <dbReference type="ARBA" id="ARBA00035245"/>
    </source>
</evidence>
<evidence type="ECO:0000256" key="3">
    <source>
        <dbReference type="ARBA" id="ARBA00023274"/>
    </source>
</evidence>
<dbReference type="GO" id="GO:0000049">
    <property type="term" value="F:tRNA binding"/>
    <property type="evidence" value="ECO:0007669"/>
    <property type="project" value="UniProtKB-UniRule"/>
</dbReference>
<dbReference type="GO" id="GO:0005840">
    <property type="term" value="C:ribosome"/>
    <property type="evidence" value="ECO:0007669"/>
    <property type="project" value="UniProtKB-KW"/>
</dbReference>
<evidence type="ECO:0000256" key="2">
    <source>
        <dbReference type="ARBA" id="ARBA00022980"/>
    </source>
</evidence>
<keyword evidence="5" id="KW-0694">RNA-binding</keyword>
<dbReference type="AlphaFoldDB" id="A0A2H0TDY6"/>
<accession>A0A2H0TDY6</accession>
<protein>
    <recommendedName>
        <fullName evidence="4 5">Large ribosomal subunit protein uL5</fullName>
    </recommendedName>
</protein>
<dbReference type="Pfam" id="PF00281">
    <property type="entry name" value="Ribosomal_L5"/>
    <property type="match status" value="1"/>
</dbReference>
<evidence type="ECO:0000259" key="7">
    <source>
        <dbReference type="Pfam" id="PF00281"/>
    </source>
</evidence>
<dbReference type="InterPro" id="IPR020930">
    <property type="entry name" value="Ribosomal_uL5_bac-type"/>
</dbReference>
<evidence type="ECO:0000256" key="1">
    <source>
        <dbReference type="ARBA" id="ARBA00008553"/>
    </source>
</evidence>
<dbReference type="EMBL" id="PFCO01000003">
    <property type="protein sequence ID" value="PIR69756.1"/>
    <property type="molecule type" value="Genomic_DNA"/>
</dbReference>
<dbReference type="Pfam" id="PF00673">
    <property type="entry name" value="Ribosomal_L5_C"/>
    <property type="match status" value="1"/>
</dbReference>
<keyword evidence="3 5" id="KW-0687">Ribonucleoprotein</keyword>
<comment type="subunit">
    <text evidence="5">Part of the 50S ribosomal subunit; part of the 5S rRNA/L5/L18/L25 subcomplex. Contacts the 5S rRNA and the P site tRNA. Forms a bridge to the 30S subunit in the 70S ribosome.</text>
</comment>
<gene>
    <name evidence="5" type="primary">rplE</name>
    <name evidence="9" type="ORF">COU47_01595</name>
</gene>
<dbReference type="InterPro" id="IPR031309">
    <property type="entry name" value="Ribosomal_uL5_C"/>
</dbReference>
<reference evidence="10" key="1">
    <citation type="submission" date="2017-09" db="EMBL/GenBank/DDBJ databases">
        <title>Depth-based differentiation of microbial function through sediment-hosted aquifers and enrichment of novel symbionts in the deep terrestrial subsurface.</title>
        <authorList>
            <person name="Probst A.J."/>
            <person name="Ladd B."/>
            <person name="Jarett J.K."/>
            <person name="Geller-Mcgrath D.E."/>
            <person name="Sieber C.M.K."/>
            <person name="Emerson J.B."/>
            <person name="Anantharaman K."/>
            <person name="Thomas B.C."/>
            <person name="Malmstrom R."/>
            <person name="Stieglmeier M."/>
            <person name="Klingl A."/>
            <person name="Woyke T."/>
            <person name="Ryan C.M."/>
            <person name="Banfield J.F."/>
        </authorList>
    </citation>
    <scope>NUCLEOTIDE SEQUENCE [LARGE SCALE GENOMIC DNA]</scope>
</reference>
<evidence type="ECO:0000256" key="5">
    <source>
        <dbReference type="HAMAP-Rule" id="MF_01333"/>
    </source>
</evidence>
<evidence type="ECO:0000313" key="9">
    <source>
        <dbReference type="EMBL" id="PIR69756.1"/>
    </source>
</evidence>
<dbReference type="NCBIfam" id="NF000585">
    <property type="entry name" value="PRK00010.1"/>
    <property type="match status" value="1"/>
</dbReference>
<name>A0A2H0TDY6_9BACT</name>
<dbReference type="GO" id="GO:1990904">
    <property type="term" value="C:ribonucleoprotein complex"/>
    <property type="evidence" value="ECO:0007669"/>
    <property type="project" value="UniProtKB-KW"/>
</dbReference>
<dbReference type="FunFam" id="3.30.1440.10:FF:000001">
    <property type="entry name" value="50S ribosomal protein L5"/>
    <property type="match status" value="1"/>
</dbReference>
<evidence type="ECO:0000313" key="10">
    <source>
        <dbReference type="Proteomes" id="UP000231503"/>
    </source>
</evidence>
<dbReference type="Proteomes" id="UP000231503">
    <property type="component" value="Unassembled WGS sequence"/>
</dbReference>
<dbReference type="InterPro" id="IPR031310">
    <property type="entry name" value="Ribosomal_uL5_N"/>
</dbReference>